<protein>
    <submittedName>
        <fullName evidence="9">Uncharacterized protein</fullName>
    </submittedName>
</protein>
<evidence type="ECO:0000256" key="6">
    <source>
        <dbReference type="ARBA" id="ARBA00023277"/>
    </source>
</evidence>
<dbReference type="GO" id="GO:0016757">
    <property type="term" value="F:glycosyltransferase activity"/>
    <property type="evidence" value="ECO:0007669"/>
    <property type="project" value="UniProtKB-KW"/>
</dbReference>
<dbReference type="GO" id="GO:0006006">
    <property type="term" value="P:glucose metabolic process"/>
    <property type="evidence" value="ECO:0007669"/>
    <property type="project" value="UniProtKB-KW"/>
</dbReference>
<keyword evidence="5" id="KW-0808">Transferase</keyword>
<keyword evidence="6" id="KW-0119">Carbohydrate metabolism</keyword>
<dbReference type="Gene3D" id="3.40.50.2000">
    <property type="entry name" value="Glycogen Phosphorylase B"/>
    <property type="match status" value="2"/>
</dbReference>
<evidence type="ECO:0000313" key="10">
    <source>
        <dbReference type="Proteomes" id="UP000191342"/>
    </source>
</evidence>
<dbReference type="SUPFAM" id="SSF53756">
    <property type="entry name" value="UDP-Glycosyltransferase/glycogen phosphorylase"/>
    <property type="match status" value="1"/>
</dbReference>
<dbReference type="Pfam" id="PF00534">
    <property type="entry name" value="Glycos_transf_1"/>
    <property type="match status" value="1"/>
</dbReference>
<dbReference type="PANTHER" id="PTHR47779:SF1">
    <property type="entry name" value="SYNTHASE (CCG-9), PUTATIVE (AFU_ORTHOLOGUE AFUA_3G12100)-RELATED"/>
    <property type="match status" value="1"/>
</dbReference>
<comment type="caution">
    <text evidence="9">The sequence shown here is derived from an EMBL/GenBank/DDBJ whole genome shotgun (WGS) entry which is preliminary data.</text>
</comment>
<dbReference type="PANTHER" id="PTHR47779">
    <property type="entry name" value="SYNTHASE (CCG-9), PUTATIVE (AFU_ORTHOLOGUE AFUA_3G12100)-RELATED"/>
    <property type="match status" value="1"/>
</dbReference>
<gene>
    <name evidence="9" type="ORF">PENFLA_c011G09360</name>
</gene>
<comment type="subunit">
    <text evidence="2">Homodimer.</text>
</comment>
<evidence type="ECO:0000256" key="2">
    <source>
        <dbReference type="ARBA" id="ARBA00011738"/>
    </source>
</evidence>
<evidence type="ECO:0000259" key="8">
    <source>
        <dbReference type="Pfam" id="PF21269"/>
    </source>
</evidence>
<feature type="domain" description="Glycosyl transferase family 1" evidence="7">
    <location>
        <begin position="448"/>
        <end position="621"/>
    </location>
</feature>
<dbReference type="AlphaFoldDB" id="A0A1V6TB66"/>
<evidence type="ECO:0000256" key="3">
    <source>
        <dbReference type="ARBA" id="ARBA00022526"/>
    </source>
</evidence>
<accession>A0A1V6TB66</accession>
<dbReference type="EMBL" id="MLQL01000011">
    <property type="protein sequence ID" value="OQE23274.1"/>
    <property type="molecule type" value="Genomic_DNA"/>
</dbReference>
<organism evidence="9 10">
    <name type="scientific">Penicillium flavigenum</name>
    <dbReference type="NCBI Taxonomy" id="254877"/>
    <lineage>
        <taxon>Eukaryota</taxon>
        <taxon>Fungi</taxon>
        <taxon>Dikarya</taxon>
        <taxon>Ascomycota</taxon>
        <taxon>Pezizomycotina</taxon>
        <taxon>Eurotiomycetes</taxon>
        <taxon>Eurotiomycetidae</taxon>
        <taxon>Eurotiales</taxon>
        <taxon>Aspergillaceae</taxon>
        <taxon>Penicillium</taxon>
    </lineage>
</organism>
<comment type="similarity">
    <text evidence="1">Belongs to the glycosyltransferase group 1 family. Glycosyltransferase 4 subfamily.</text>
</comment>
<keyword evidence="10" id="KW-1185">Reference proteome</keyword>
<dbReference type="Pfam" id="PF21269">
    <property type="entry name" value="TreT_GT1"/>
    <property type="match status" value="1"/>
</dbReference>
<evidence type="ECO:0000259" key="7">
    <source>
        <dbReference type="Pfam" id="PF00534"/>
    </source>
</evidence>
<dbReference type="InterPro" id="IPR001296">
    <property type="entry name" value="Glyco_trans_1"/>
</dbReference>
<sequence>MPGTSPESSRCDSQFQQSRILPHMRKNDWSGPVSNTIYAGVSISTAANSSPHIAIAFRDPTYLLDFLERSLPPAATELDIGQCIIYELKHYSDIHLEKILGIALPRTLHRRVPSLCPRLWAELDILPILLDEELSIASSADNETRVHLENKGIDEQAESLARKCTRFFGPNNLPLLHVGFLGDVRVDADFHIQLTNKDCFQQSVRPKTWLAVEQYAKDLKERQVKIAFFSATPQGGGVALMRHALIRLAHEIGVDIKWYVPKPKPGIFRITKTNHNILQGVSVAHERLDLESQQRLVDWVDDNANRYWLRTGGPLCRPADGGADVIIVDDPQMTGLIPIAKRMDPQRPIIYRSHIQMRNDLIESPGSPQAEVWKFLWEQIQDADIFISHPVDSFVPRNVPRARVGYMPACTDWLDGLNKNMRDWDTAFYGRIFNHSCNNLEMITIDYPNEPYIVQIARFDPAKGIFDVLTSYDRFRSLLARSHPEMKAPKLLVCGHGSIDDPDGSMIYDEVLQRIQNTMPHLSNNICVMRVGPSDQVLNTLLSKAHIVLQLSVREGFEVKVSEAIHKGKPVIATRAGGIPLQLEDTKNGYLVEVGDTDTVANHLLNLWTDHDLYQRISAYSLSHISDEVGTVGHALNWFYLASKLSRGQDVQPNQEWIQDLARRELGQTYTKVDGKLKRSVDDPH</sequence>
<dbReference type="InterPro" id="IPR049438">
    <property type="entry name" value="TreT_GT1"/>
</dbReference>
<dbReference type="Proteomes" id="UP000191342">
    <property type="component" value="Unassembled WGS sequence"/>
</dbReference>
<evidence type="ECO:0000256" key="4">
    <source>
        <dbReference type="ARBA" id="ARBA00022676"/>
    </source>
</evidence>
<proteinExistence type="inferred from homology"/>
<reference evidence="10" key="1">
    <citation type="journal article" date="2017" name="Nat. Microbiol.">
        <title>Global analysis of biosynthetic gene clusters reveals vast potential of secondary metabolite production in Penicillium species.</title>
        <authorList>
            <person name="Nielsen J.C."/>
            <person name="Grijseels S."/>
            <person name="Prigent S."/>
            <person name="Ji B."/>
            <person name="Dainat J."/>
            <person name="Nielsen K.F."/>
            <person name="Frisvad J.C."/>
            <person name="Workman M."/>
            <person name="Nielsen J."/>
        </authorList>
    </citation>
    <scope>NUCLEOTIDE SEQUENCE [LARGE SCALE GENOMIC DNA]</scope>
    <source>
        <strain evidence="10">IBT 14082</strain>
    </source>
</reference>
<dbReference type="OrthoDB" id="937291at2759"/>
<keyword evidence="4" id="KW-0328">Glycosyltransferase</keyword>
<evidence type="ECO:0000313" key="9">
    <source>
        <dbReference type="EMBL" id="OQE23274.1"/>
    </source>
</evidence>
<name>A0A1V6TB66_9EURO</name>
<dbReference type="InterPro" id="IPR052078">
    <property type="entry name" value="Trehalose_Metab_GTase"/>
</dbReference>
<evidence type="ECO:0000256" key="1">
    <source>
        <dbReference type="ARBA" id="ARBA00009481"/>
    </source>
</evidence>
<dbReference type="STRING" id="254877.A0A1V6TB66"/>
<keyword evidence="3" id="KW-0313">Glucose metabolism</keyword>
<feature type="domain" description="Trehalose synthase N-terminal" evidence="8">
    <location>
        <begin position="229"/>
        <end position="390"/>
    </location>
</feature>
<evidence type="ECO:0000256" key="5">
    <source>
        <dbReference type="ARBA" id="ARBA00022679"/>
    </source>
</evidence>